<feature type="transmembrane region" description="Helical" evidence="9">
    <location>
        <begin position="274"/>
        <end position="295"/>
    </location>
</feature>
<keyword evidence="8 9" id="KW-0472">Membrane</keyword>
<keyword evidence="6" id="KW-0067">ATP-binding</keyword>
<evidence type="ECO:0000256" key="1">
    <source>
        <dbReference type="ARBA" id="ARBA00004651"/>
    </source>
</evidence>
<dbReference type="AlphaFoldDB" id="A0A1B7M1C9"/>
<reference evidence="11 12" key="1">
    <citation type="submission" date="2016-04" db="EMBL/GenBank/DDBJ databases">
        <title>First whole genome shotgun sequence of the bacterium Enteractinococcus sp. strain UASWS1574.</title>
        <authorList>
            <person name="Crovadore J."/>
            <person name="Chablais R."/>
            <person name="Lefort F."/>
        </authorList>
    </citation>
    <scope>NUCLEOTIDE SEQUENCE [LARGE SCALE GENOMIC DNA]</scope>
    <source>
        <strain evidence="11 12">UASWS1574</strain>
    </source>
</reference>
<dbReference type="InterPro" id="IPR003439">
    <property type="entry name" value="ABC_transporter-like_ATP-bd"/>
</dbReference>
<evidence type="ECO:0000256" key="8">
    <source>
        <dbReference type="ARBA" id="ARBA00023136"/>
    </source>
</evidence>
<organism evidence="11 12">
    <name type="scientific">Enteractinococcus helveticum</name>
    <dbReference type="NCBI Taxonomy" id="1837282"/>
    <lineage>
        <taxon>Bacteria</taxon>
        <taxon>Bacillati</taxon>
        <taxon>Actinomycetota</taxon>
        <taxon>Actinomycetes</taxon>
        <taxon>Micrococcales</taxon>
        <taxon>Micrococcaceae</taxon>
    </lineage>
</organism>
<evidence type="ECO:0000313" key="12">
    <source>
        <dbReference type="Proteomes" id="UP000078292"/>
    </source>
</evidence>
<dbReference type="Pfam" id="PF00005">
    <property type="entry name" value="ABC_tran"/>
    <property type="match status" value="1"/>
</dbReference>
<feature type="domain" description="ABC transporter" evidence="10">
    <location>
        <begin position="344"/>
        <end position="570"/>
    </location>
</feature>
<keyword evidence="7 9" id="KW-1133">Transmembrane helix</keyword>
<name>A0A1B7M1C9_9MICC</name>
<feature type="transmembrane region" description="Helical" evidence="9">
    <location>
        <begin position="251"/>
        <end position="268"/>
    </location>
</feature>
<dbReference type="GO" id="GO:0016887">
    <property type="term" value="F:ATP hydrolysis activity"/>
    <property type="evidence" value="ECO:0007669"/>
    <property type="project" value="InterPro"/>
</dbReference>
<dbReference type="InterPro" id="IPR027417">
    <property type="entry name" value="P-loop_NTPase"/>
</dbReference>
<dbReference type="CDD" id="cd06581">
    <property type="entry name" value="TM_PBP1_LivM_like"/>
    <property type="match status" value="1"/>
</dbReference>
<dbReference type="EMBL" id="LXEY01000012">
    <property type="protein sequence ID" value="OAV62381.1"/>
    <property type="molecule type" value="Genomic_DNA"/>
</dbReference>
<dbReference type="OrthoDB" id="9805514at2"/>
<dbReference type="STRING" id="1837282.A6F49_06645"/>
<keyword evidence="4 9" id="KW-0812">Transmembrane</keyword>
<protein>
    <recommendedName>
        <fullName evidence="10">ABC transporter domain-containing protein</fullName>
    </recommendedName>
</protein>
<evidence type="ECO:0000256" key="9">
    <source>
        <dbReference type="SAM" id="Phobius"/>
    </source>
</evidence>
<dbReference type="PROSITE" id="PS50893">
    <property type="entry name" value="ABC_TRANSPORTER_2"/>
    <property type="match status" value="1"/>
</dbReference>
<dbReference type="Proteomes" id="UP000078292">
    <property type="component" value="Unassembled WGS sequence"/>
</dbReference>
<comment type="subcellular location">
    <subcellularLocation>
        <location evidence="1">Cell membrane</location>
        <topology evidence="1">Multi-pass membrane protein</topology>
    </subcellularLocation>
</comment>
<dbReference type="GO" id="GO:0005886">
    <property type="term" value="C:plasma membrane"/>
    <property type="evidence" value="ECO:0007669"/>
    <property type="project" value="UniProtKB-SubCell"/>
</dbReference>
<evidence type="ECO:0000256" key="7">
    <source>
        <dbReference type="ARBA" id="ARBA00022989"/>
    </source>
</evidence>
<proteinExistence type="predicted"/>
<dbReference type="SUPFAM" id="SSF52540">
    <property type="entry name" value="P-loop containing nucleoside triphosphate hydrolases"/>
    <property type="match status" value="1"/>
</dbReference>
<dbReference type="Gene3D" id="3.40.50.300">
    <property type="entry name" value="P-loop containing nucleotide triphosphate hydrolases"/>
    <property type="match status" value="1"/>
</dbReference>
<evidence type="ECO:0000256" key="2">
    <source>
        <dbReference type="ARBA" id="ARBA00022448"/>
    </source>
</evidence>
<keyword evidence="2" id="KW-0813">Transport</keyword>
<dbReference type="InterPro" id="IPR043428">
    <property type="entry name" value="LivM-like"/>
</dbReference>
<dbReference type="RefSeq" id="WP_043057091.1">
    <property type="nucleotide sequence ID" value="NZ_LXEY01000012.1"/>
</dbReference>
<dbReference type="InterPro" id="IPR051120">
    <property type="entry name" value="ABC_AA/LPS_Transport"/>
</dbReference>
<feature type="transmembrane region" description="Helical" evidence="9">
    <location>
        <begin position="193"/>
        <end position="216"/>
    </location>
</feature>
<evidence type="ECO:0000256" key="5">
    <source>
        <dbReference type="ARBA" id="ARBA00022741"/>
    </source>
</evidence>
<keyword evidence="5" id="KW-0547">Nucleotide-binding</keyword>
<feature type="transmembrane region" description="Helical" evidence="9">
    <location>
        <begin position="56"/>
        <end position="76"/>
    </location>
</feature>
<evidence type="ECO:0000256" key="6">
    <source>
        <dbReference type="ARBA" id="ARBA00022840"/>
    </source>
</evidence>
<gene>
    <name evidence="11" type="ORF">A6F49_06645</name>
</gene>
<evidence type="ECO:0000259" key="10">
    <source>
        <dbReference type="PROSITE" id="PS50893"/>
    </source>
</evidence>
<keyword evidence="3" id="KW-1003">Cell membrane</keyword>
<dbReference type="InterPro" id="IPR003593">
    <property type="entry name" value="AAA+_ATPase"/>
</dbReference>
<dbReference type="GO" id="GO:0005524">
    <property type="term" value="F:ATP binding"/>
    <property type="evidence" value="ECO:0007669"/>
    <property type="project" value="UniProtKB-KW"/>
</dbReference>
<comment type="caution">
    <text evidence="11">The sequence shown here is derived from an EMBL/GenBank/DDBJ whole genome shotgun (WGS) entry which is preliminary data.</text>
</comment>
<evidence type="ECO:0000256" key="4">
    <source>
        <dbReference type="ARBA" id="ARBA00022692"/>
    </source>
</evidence>
<accession>A0A1B7M1C9</accession>
<feature type="transmembrane region" description="Helical" evidence="9">
    <location>
        <begin position="153"/>
        <end position="172"/>
    </location>
</feature>
<dbReference type="SMART" id="SM00382">
    <property type="entry name" value="AAA"/>
    <property type="match status" value="1"/>
</dbReference>
<dbReference type="Pfam" id="PF02653">
    <property type="entry name" value="BPD_transp_2"/>
    <property type="match status" value="1"/>
</dbReference>
<evidence type="ECO:0000313" key="11">
    <source>
        <dbReference type="EMBL" id="OAV62381.1"/>
    </source>
</evidence>
<keyword evidence="12" id="KW-1185">Reference proteome</keyword>
<evidence type="ECO:0000256" key="3">
    <source>
        <dbReference type="ARBA" id="ARBA00022475"/>
    </source>
</evidence>
<dbReference type="InterPro" id="IPR001851">
    <property type="entry name" value="ABC_transp_permease"/>
</dbReference>
<sequence length="570" mass="59654">MSRIKRSHLITAIVACLALGAAPFLLVPYPLALLTLALAYGLFAFGLDLTWGRTGVVSIGHAAFFGIGAYGSAIAIDNDIPMLVGAVGGVVLATLMAWIIGVIGLGDKTLPSTMAILTLALTLLVEQVALSWRGATGGSNGIFVPGSGVVIEYYTTALIVIIVVAVVWFWIIRGRWGRRFRAVQSNEKRAAHLGINLHATKTFSFCLSAAVASIAGATAAPVMGLVSPGVAGIILSAQVLVWLAVGGRGSIAGAFIGAGLVSIGQQYLGDAIGSWYLLVLGVVFILVVRFAPAGLTGAVRSILRRPVTESAAQGVHLDSATIRLAAPRNPSEKLVATTAAGSALEVVGVTKSYGATHVLRGVTIEVPNGEVMCLIGPNGAGKTTLLEIITGGQALNDGQIRLFDEDISTWSIHARAQAGLGMVFQIPSIFPDLTPAQNLQLASAEAKNPAPLPEVYERFLTSHSGLAVDLPLADRRALEMAMILVWNPKVILLDEPAAGLSHEESMSLARRLRTVADQTGCTLVTVEHDMEIVRELAERVVVLADGVVLVDGTMDEVSAHESVKHAYLGV</sequence>
<dbReference type="PANTHER" id="PTHR45772:SF2">
    <property type="entry name" value="ABC TRANSPORTER ATP-BINDING PROTEIN"/>
    <property type="match status" value="1"/>
</dbReference>
<dbReference type="GO" id="GO:0015658">
    <property type="term" value="F:branched-chain amino acid transmembrane transporter activity"/>
    <property type="evidence" value="ECO:0007669"/>
    <property type="project" value="InterPro"/>
</dbReference>
<dbReference type="PANTHER" id="PTHR45772">
    <property type="entry name" value="CONSERVED COMPONENT OF ABC TRANSPORTER FOR NATURAL AMINO ACIDS-RELATED"/>
    <property type="match status" value="1"/>
</dbReference>
<feature type="transmembrane region" description="Helical" evidence="9">
    <location>
        <begin position="82"/>
        <end position="103"/>
    </location>
</feature>